<dbReference type="OrthoDB" id="470139at2"/>
<gene>
    <name evidence="1" type="ORF">AWH56_008375</name>
</gene>
<accession>A0A7S7LAQ9</accession>
<reference evidence="1 2" key="2">
    <citation type="journal article" date="2019" name="Int. J. Syst. Evol. Microbiol.">
        <title>Anaerobacillus isosaccharinicus sp. nov., an alkaliphilic bacterium which degrades isosaccharinic acid.</title>
        <authorList>
            <person name="Bassil N.M."/>
            <person name="Lloyd J.R."/>
        </authorList>
    </citation>
    <scope>NUCLEOTIDE SEQUENCE [LARGE SCALE GENOMIC DNA]</scope>
    <source>
        <strain evidence="1 2">NB2006</strain>
    </source>
</reference>
<name>A0A7S7LAQ9_9BACI</name>
<sequence length="621" mass="72493">MLPFFTEPYPDELIYSAIARYHFYSGNLDCKDTLEEVFQSRTVIPSLEIGSHFANLVTQIGMNYSVEKLLSEHTIYPYYAPLLTSVRQQQIMRDVKGNGKGLYARLGMAAGSICKKAGLYYCSQCAKNDIERFGEPYIHREHQLQGINVCAHHSLHLKKYPIDFTMSSRIEFIRFEQSKMDLSALQSVQANYSDLEVQLAQMAYKLLKVNISKYSRENIVKKYRALLRERGYITTANQVRQQELHKDFLRKIPNNFLEKYDSFLDIDDEYNWLKVLTRNIKRHVHPIRHLYFLCFLEQDVKRFLEEVTEDQGPFGSGPWPCLNKAANHYKRPVIEKVTVTRDYKSKAPIGTFECSCGFVYARKGPDQFANDLYHIGRIKVFGNVWKAKLIELEAEQTYSIRALAKMLGVDSKTIKKYLQSEEDKSKSSMDSTSQLELPRQIVLNGINSHPDHSRTAIRKLFPKEYMYLYRYDKEWLLERLPNKKAPVQSKGKIDWYVRDLEYMNKMKALHNELISLEKPVRITKSLIGKRLGIVANLENHLDKLSLTATYLNKICESVQAFQIRRCCKIINRMIKNEEPVLLWKVQRLGGVKSHHFHEIKSILESYLCQRQEVDCHDQTTS</sequence>
<proteinExistence type="predicted"/>
<dbReference type="Proteomes" id="UP000180175">
    <property type="component" value="Chromosome"/>
</dbReference>
<reference evidence="1 2" key="1">
    <citation type="journal article" date="2017" name="Genome Announc.">
        <title>Draft Genome Sequences of Four Alkaliphilic Bacteria Belonging to the Anaerobacillus Genus.</title>
        <authorList>
            <person name="Bassil N.M."/>
            <person name="Lloyd J.R."/>
        </authorList>
    </citation>
    <scope>NUCLEOTIDE SEQUENCE [LARGE SCALE GENOMIC DNA]</scope>
    <source>
        <strain evidence="1 2">NB2006</strain>
    </source>
</reference>
<dbReference type="InterPro" id="IPR032750">
    <property type="entry name" value="TnsD_C"/>
</dbReference>
<keyword evidence="2" id="KW-1185">Reference proteome</keyword>
<evidence type="ECO:0000313" key="2">
    <source>
        <dbReference type="Proteomes" id="UP000180175"/>
    </source>
</evidence>
<organism evidence="1 2">
    <name type="scientific">Anaerobacillus isosaccharinicus</name>
    <dbReference type="NCBI Taxonomy" id="1532552"/>
    <lineage>
        <taxon>Bacteria</taxon>
        <taxon>Bacillati</taxon>
        <taxon>Bacillota</taxon>
        <taxon>Bacilli</taxon>
        <taxon>Bacillales</taxon>
        <taxon>Bacillaceae</taxon>
        <taxon>Anaerobacillus</taxon>
    </lineage>
</organism>
<dbReference type="InterPro" id="IPR009492">
    <property type="entry name" value="TniQ"/>
</dbReference>
<dbReference type="KEGG" id="aia:AWH56_008375"/>
<protein>
    <submittedName>
        <fullName evidence="1">TnsD family transposase</fullName>
    </submittedName>
</protein>
<dbReference type="EMBL" id="CP063356">
    <property type="protein sequence ID" value="QOY37584.2"/>
    <property type="molecule type" value="Genomic_DNA"/>
</dbReference>
<dbReference type="Pfam" id="PF06527">
    <property type="entry name" value="TniQ"/>
    <property type="match status" value="1"/>
</dbReference>
<evidence type="ECO:0000313" key="1">
    <source>
        <dbReference type="EMBL" id="QOY37584.2"/>
    </source>
</evidence>
<dbReference type="Pfam" id="PF15978">
    <property type="entry name" value="TnsD"/>
    <property type="match status" value="1"/>
</dbReference>